<protein>
    <submittedName>
        <fullName evidence="1">Uncharacterized protein</fullName>
    </submittedName>
</protein>
<keyword evidence="1" id="KW-0542">Nucleomorph</keyword>
<accession>Q98S67</accession>
<reference evidence="1 2" key="1">
    <citation type="journal article" date="2001" name="Nature">
        <title>The highly reduced genome of an enslaved algal nucleus.</title>
        <authorList>
            <person name="Douglas S."/>
            <person name="Zauner S."/>
            <person name="Fraunholz M."/>
            <person name="Beaton M."/>
            <person name="Penny S."/>
            <person name="Deng L."/>
            <person name="Wu X."/>
            <person name="Reith M."/>
            <person name="Cavalier-Smith T."/>
            <person name="Maier U."/>
        </authorList>
    </citation>
    <scope>NUCLEOTIDE SEQUENCE [LARGE SCALE GENOMIC DNA]</scope>
</reference>
<dbReference type="Gene3D" id="1.20.120.1080">
    <property type="match status" value="1"/>
</dbReference>
<gene>
    <name evidence="1" type="primary">orf590</name>
</gene>
<evidence type="ECO:0000313" key="1">
    <source>
        <dbReference type="EMBL" id="AAK39714.1"/>
    </source>
</evidence>
<dbReference type="PIR" id="G90127">
    <property type="entry name" value="G90127"/>
</dbReference>
<dbReference type="GeneID" id="857187"/>
<dbReference type="EMBL" id="AF083031">
    <property type="protein sequence ID" value="AAK39714.1"/>
    <property type="molecule type" value="Genomic_DNA"/>
</dbReference>
<proteinExistence type="predicted"/>
<name>Q98S67_GUITH</name>
<sequence length="590" mass="70759">MYKTDYLNLRNLLSVYSRCNFFTIFVDLKKIFNFLIQLLNISNFFSEKLILIFQNKFHLIHYINRINEELQFEKENEINFEKNDNYYKSKSFNLMISLFDIFINEENFGILFNSKSILIFILDNKYILSNFKIWLLKNNFLFKFNLKILIITTESFSNQFSLSYFQFCNFAIGSKIINFQFYLKRIIKNEFLSISDALSVFFNVKKDGLILILINFKFDINELINSIYHISKIKKKKIFFFPIINFIMPDFVLNKIIRLRKNYIKVLICRETYSKNFSLIFDLIVELFKSNEKYFKKINYKTHENLLNTKNKFLKFNLITFKTYTKWTLRNELKGKISIITETFDLKNLLLLLNLNSSKNTLVYLSSISINYHSVLIHIKNLYLLGTVDKFLNITYIGKKIISLNISLFLGKTIILSRIFECSKETIIITSILFLSREVIGILFKKFSKLINIIKSEHLACIDIFKILKYNFINGKSNDLFFLSVLKKLITMIKIFEHKIKCNYKNIRFRLSKKKRIMKCLFGGFFLNSFYKTKQRFFKMIFEINFTRLEPCSYLCVKSLKEKKILFFSFYRKTNIIEAYIISFIHCIDF</sequence>
<dbReference type="RefSeq" id="XP_001713405.1">
    <property type="nucleotide sequence ID" value="XM_001713353.1"/>
</dbReference>
<evidence type="ECO:0000313" key="2">
    <source>
        <dbReference type="Proteomes" id="UP000242167"/>
    </source>
</evidence>
<organism evidence="1 2">
    <name type="scientific">Guillardia theta</name>
    <name type="common">Cryptophyte</name>
    <name type="synonym">Cryptomonas phi</name>
    <dbReference type="NCBI Taxonomy" id="55529"/>
    <lineage>
        <taxon>Eukaryota</taxon>
        <taxon>Cryptophyceae</taxon>
        <taxon>Pyrenomonadales</taxon>
        <taxon>Geminigeraceae</taxon>
        <taxon>Guillardia</taxon>
    </lineage>
</organism>
<dbReference type="AlphaFoldDB" id="Q98S67"/>
<geneLocation type="nucleomorph" evidence="1"/>
<dbReference type="Proteomes" id="UP000242167">
    <property type="component" value="Nucleomorph 3"/>
</dbReference>